<sequence>MQYGVQPTSNNQFLVDLVKAINGEYNAIRFYEHLAQLAPNEVVKKRILLEIRKDEMRHYQGFAYMYTSLTGQHPSPQITEPLPLNFKSGILTAFKDEQEAVEFYHRVARQYTIPYISNQFSSNASDEQNHAVWFLFFINQY</sequence>
<keyword evidence="2" id="KW-1185">Reference proteome</keyword>
<proteinExistence type="predicted"/>
<evidence type="ECO:0000313" key="2">
    <source>
        <dbReference type="Proteomes" id="UP000308539"/>
    </source>
</evidence>
<dbReference type="EMBL" id="SZPV01000058">
    <property type="protein sequence ID" value="TKI51407.1"/>
    <property type="molecule type" value="Genomic_DNA"/>
</dbReference>
<organism evidence="1 2">
    <name type="scientific">Lysinibacillus varians</name>
    <dbReference type="NCBI Taxonomy" id="1145276"/>
    <lineage>
        <taxon>Bacteria</taxon>
        <taxon>Bacillati</taxon>
        <taxon>Bacillota</taxon>
        <taxon>Bacilli</taxon>
        <taxon>Bacillales</taxon>
        <taxon>Bacillaceae</taxon>
        <taxon>Lysinibacillus</taxon>
    </lineage>
</organism>
<protein>
    <submittedName>
        <fullName evidence="1">Ferritin-like domain-containing protein</fullName>
    </submittedName>
</protein>
<dbReference type="SUPFAM" id="SSF47240">
    <property type="entry name" value="Ferritin-like"/>
    <property type="match status" value="1"/>
</dbReference>
<dbReference type="Gene3D" id="6.10.140.1960">
    <property type="match status" value="1"/>
</dbReference>
<evidence type="ECO:0000313" key="1">
    <source>
        <dbReference type="EMBL" id="TKI51407.1"/>
    </source>
</evidence>
<gene>
    <name evidence="1" type="ORF">FC752_21920</name>
</gene>
<dbReference type="Proteomes" id="UP000308539">
    <property type="component" value="Unassembled WGS sequence"/>
</dbReference>
<name>A0ABY2T9F5_9BACI</name>
<reference evidence="1 2" key="1">
    <citation type="submission" date="2019-04" db="EMBL/GenBank/DDBJ databases">
        <title>Lysinibacillus genome sequencing.</title>
        <authorList>
            <person name="Dunlap C."/>
        </authorList>
    </citation>
    <scope>NUCLEOTIDE SEQUENCE [LARGE SCALE GENOMIC DNA]</scope>
    <source>
        <strain evidence="1 2">NBRC 109424</strain>
    </source>
</reference>
<dbReference type="RefSeq" id="WP_025219582.1">
    <property type="nucleotide sequence ID" value="NZ_CP006837.1"/>
</dbReference>
<comment type="caution">
    <text evidence="1">The sequence shown here is derived from an EMBL/GenBank/DDBJ whole genome shotgun (WGS) entry which is preliminary data.</text>
</comment>
<dbReference type="InterPro" id="IPR009078">
    <property type="entry name" value="Ferritin-like_SF"/>
</dbReference>
<dbReference type="Gene3D" id="1.20.5.420">
    <property type="entry name" value="Immunoglobulin FC, subunit C"/>
    <property type="match status" value="1"/>
</dbReference>
<dbReference type="CDD" id="cd00657">
    <property type="entry name" value="Ferritin_like"/>
    <property type="match status" value="1"/>
</dbReference>
<accession>A0ABY2T9F5</accession>